<dbReference type="OrthoDB" id="1721603at2759"/>
<feature type="domain" description="Sucrose synthase N-terminal" evidence="1">
    <location>
        <begin position="5"/>
        <end position="63"/>
    </location>
</feature>
<dbReference type="EMBL" id="BJWL01000002">
    <property type="protein sequence ID" value="GFY83063.1"/>
    <property type="molecule type" value="Genomic_DNA"/>
</dbReference>
<name>A0A7J0E9A8_9ERIC</name>
<evidence type="ECO:0000313" key="2">
    <source>
        <dbReference type="EMBL" id="GFY83063.1"/>
    </source>
</evidence>
<evidence type="ECO:0000313" key="3">
    <source>
        <dbReference type="Proteomes" id="UP000585474"/>
    </source>
</evidence>
<comment type="caution">
    <text evidence="2">The sequence shown here is derived from an EMBL/GenBank/DDBJ whole genome shotgun (WGS) entry which is preliminary data.</text>
</comment>
<gene>
    <name evidence="2" type="ORF">Acr_02g0013030</name>
</gene>
<sequence>MAGQVLTCVHRLRKRLDGTLSGLKAMAKEFLKPHQIKAEIEALSKAVQQKLYDGAFGELLKSA</sequence>
<organism evidence="2 3">
    <name type="scientific">Actinidia rufa</name>
    <dbReference type="NCBI Taxonomy" id="165716"/>
    <lineage>
        <taxon>Eukaryota</taxon>
        <taxon>Viridiplantae</taxon>
        <taxon>Streptophyta</taxon>
        <taxon>Embryophyta</taxon>
        <taxon>Tracheophyta</taxon>
        <taxon>Spermatophyta</taxon>
        <taxon>Magnoliopsida</taxon>
        <taxon>eudicotyledons</taxon>
        <taxon>Gunneridae</taxon>
        <taxon>Pentapetalae</taxon>
        <taxon>asterids</taxon>
        <taxon>Ericales</taxon>
        <taxon>Actinidiaceae</taxon>
        <taxon>Actinidia</taxon>
    </lineage>
</organism>
<dbReference type="Proteomes" id="UP000585474">
    <property type="component" value="Unassembled WGS sequence"/>
</dbReference>
<keyword evidence="3" id="KW-1185">Reference proteome</keyword>
<accession>A0A7J0E9A8</accession>
<dbReference type="InterPro" id="IPR056735">
    <property type="entry name" value="SUS_N"/>
</dbReference>
<dbReference type="AlphaFoldDB" id="A0A7J0E9A8"/>
<reference evidence="2 3" key="1">
    <citation type="submission" date="2019-07" db="EMBL/GenBank/DDBJ databases">
        <title>De Novo Assembly of kiwifruit Actinidia rufa.</title>
        <authorList>
            <person name="Sugita-Konishi S."/>
            <person name="Sato K."/>
            <person name="Mori E."/>
            <person name="Abe Y."/>
            <person name="Kisaki G."/>
            <person name="Hamano K."/>
            <person name="Suezawa K."/>
            <person name="Otani M."/>
            <person name="Fukuda T."/>
            <person name="Manabe T."/>
            <person name="Gomi K."/>
            <person name="Tabuchi M."/>
            <person name="Akimitsu K."/>
            <person name="Kataoka I."/>
        </authorList>
    </citation>
    <scope>NUCLEOTIDE SEQUENCE [LARGE SCALE GENOMIC DNA]</scope>
    <source>
        <strain evidence="3">cv. Fuchu</strain>
    </source>
</reference>
<proteinExistence type="predicted"/>
<evidence type="ECO:0000259" key="1">
    <source>
        <dbReference type="Pfam" id="PF24861"/>
    </source>
</evidence>
<dbReference type="Pfam" id="PF24861">
    <property type="entry name" value="SUS_N"/>
    <property type="match status" value="1"/>
</dbReference>
<protein>
    <submittedName>
        <fullName evidence="2">K+ uptake transporter 3</fullName>
    </submittedName>
</protein>